<evidence type="ECO:0000256" key="1">
    <source>
        <dbReference type="ARBA" id="ARBA00006062"/>
    </source>
</evidence>
<feature type="compositionally biased region" description="Basic and acidic residues" evidence="2">
    <location>
        <begin position="202"/>
        <end position="223"/>
    </location>
</feature>
<dbReference type="PANTHER" id="PTHR16284:SF13">
    <property type="entry name" value="PROTEIN CDV3 HOMOLOG"/>
    <property type="match status" value="1"/>
</dbReference>
<protein>
    <recommendedName>
        <fullName evidence="5">Protein CDV3 homolog</fullName>
    </recommendedName>
</protein>
<keyword evidence="4" id="KW-1185">Reference proteome</keyword>
<proteinExistence type="inferred from homology"/>
<feature type="compositionally biased region" description="Acidic residues" evidence="2">
    <location>
        <begin position="56"/>
        <end position="70"/>
    </location>
</feature>
<feature type="region of interest" description="Disordered" evidence="2">
    <location>
        <begin position="12"/>
        <end position="227"/>
    </location>
</feature>
<sequence length="244" mass="27791">MADLDDFFAKKDRKKSKGKKFTTTEDIAKKMEETGRKIEKPLKEKMTSLPGPFGPDGDDIMGNNEEDEEWKEFKEEEKKDYTGLKIQNLNLQDLDDSDKNDRDLDGDADDSDQHYSNSSKKSPWKVVDNVDRKVQQAASEKKEKSPVPVTKSYVLPQLRNQSQNRDRFNAGGKPEAPDITNQKYFPTLSAATNESSTTWTKRKQEAGFEEVRNSRAHPSRGDPTRVPQVLRIGNRYGALETENS</sequence>
<name>A0ABR1AHR4_POLSC</name>
<evidence type="ECO:0000256" key="2">
    <source>
        <dbReference type="SAM" id="MobiDB-lite"/>
    </source>
</evidence>
<feature type="compositionally biased region" description="Polar residues" evidence="2">
    <location>
        <begin position="179"/>
        <end position="199"/>
    </location>
</feature>
<evidence type="ECO:0008006" key="5">
    <source>
        <dbReference type="Google" id="ProtNLM"/>
    </source>
</evidence>
<evidence type="ECO:0000313" key="4">
    <source>
        <dbReference type="Proteomes" id="UP001359485"/>
    </source>
</evidence>
<gene>
    <name evidence="3" type="ORF">RUM44_006251</name>
</gene>
<accession>A0ABR1AHR4</accession>
<dbReference type="PANTHER" id="PTHR16284">
    <property type="entry name" value="PROTEIN CDV3 HOMOLOG"/>
    <property type="match status" value="1"/>
</dbReference>
<feature type="compositionally biased region" description="Basic and acidic residues" evidence="2">
    <location>
        <begin position="128"/>
        <end position="145"/>
    </location>
</feature>
<comment type="similarity">
    <text evidence="1">Belongs to the CDV3 family.</text>
</comment>
<dbReference type="Pfam" id="PF15359">
    <property type="entry name" value="CDV3"/>
    <property type="match status" value="1"/>
</dbReference>
<dbReference type="Proteomes" id="UP001359485">
    <property type="component" value="Unassembled WGS sequence"/>
</dbReference>
<dbReference type="InterPro" id="IPR026806">
    <property type="entry name" value="CDV3"/>
</dbReference>
<feature type="compositionally biased region" description="Basic and acidic residues" evidence="2">
    <location>
        <begin position="22"/>
        <end position="46"/>
    </location>
</feature>
<dbReference type="EMBL" id="JAWJWF010000048">
    <property type="protein sequence ID" value="KAK6619852.1"/>
    <property type="molecule type" value="Genomic_DNA"/>
</dbReference>
<comment type="caution">
    <text evidence="3">The sequence shown here is derived from an EMBL/GenBank/DDBJ whole genome shotgun (WGS) entry which is preliminary data.</text>
</comment>
<reference evidence="3 4" key="1">
    <citation type="submission" date="2023-09" db="EMBL/GenBank/DDBJ databases">
        <title>Genomes of two closely related lineages of the louse Polyplax serrata with different host specificities.</title>
        <authorList>
            <person name="Martinu J."/>
            <person name="Tarabai H."/>
            <person name="Stefka J."/>
            <person name="Hypsa V."/>
        </authorList>
    </citation>
    <scope>NUCLEOTIDE SEQUENCE [LARGE SCALE GENOMIC DNA]</scope>
    <source>
        <strain evidence="3">98ZLc_SE</strain>
    </source>
</reference>
<organism evidence="3 4">
    <name type="scientific">Polyplax serrata</name>
    <name type="common">Common mouse louse</name>
    <dbReference type="NCBI Taxonomy" id="468196"/>
    <lineage>
        <taxon>Eukaryota</taxon>
        <taxon>Metazoa</taxon>
        <taxon>Ecdysozoa</taxon>
        <taxon>Arthropoda</taxon>
        <taxon>Hexapoda</taxon>
        <taxon>Insecta</taxon>
        <taxon>Pterygota</taxon>
        <taxon>Neoptera</taxon>
        <taxon>Paraneoptera</taxon>
        <taxon>Psocodea</taxon>
        <taxon>Troctomorpha</taxon>
        <taxon>Phthiraptera</taxon>
        <taxon>Anoplura</taxon>
        <taxon>Polyplacidae</taxon>
        <taxon>Polyplax</taxon>
    </lineage>
</organism>
<evidence type="ECO:0000313" key="3">
    <source>
        <dbReference type="EMBL" id="KAK6619852.1"/>
    </source>
</evidence>
<feature type="compositionally biased region" description="Basic and acidic residues" evidence="2">
    <location>
        <begin position="71"/>
        <end position="82"/>
    </location>
</feature>